<keyword evidence="4" id="KW-0378">Hydrolase</keyword>
<proteinExistence type="inferred from homology"/>
<dbReference type="GO" id="GO:0004521">
    <property type="term" value="F:RNA endonuclease activity"/>
    <property type="evidence" value="ECO:0007669"/>
    <property type="project" value="InterPro"/>
</dbReference>
<feature type="domain" description="Endoribonuclease YicC-like N-terminal" evidence="6">
    <location>
        <begin position="2"/>
        <end position="156"/>
    </location>
</feature>
<evidence type="ECO:0000313" key="9">
    <source>
        <dbReference type="Proteomes" id="UP000593601"/>
    </source>
</evidence>
<dbReference type="Pfam" id="PF08340">
    <property type="entry name" value="YicC-like_C"/>
    <property type="match status" value="1"/>
</dbReference>
<reference evidence="8 9" key="1">
    <citation type="submission" date="2020-10" db="EMBL/GenBank/DDBJ databases">
        <title>Blautia liquoris sp.nov., isolated from the mud in a fermentation cellar used for the production of Chinese strong-flavoured liquor.</title>
        <authorList>
            <person name="Lu L."/>
        </authorList>
    </citation>
    <scope>NUCLEOTIDE SEQUENCE [LARGE SCALE GENOMIC DNA]</scope>
    <source>
        <strain evidence="8 9">LZLJ-3</strain>
    </source>
</reference>
<dbReference type="InterPro" id="IPR005229">
    <property type="entry name" value="YicC/YloC-like"/>
</dbReference>
<organism evidence="8 9">
    <name type="scientific">Blautia liquoris</name>
    <dbReference type="NCBI Taxonomy" id="2779518"/>
    <lineage>
        <taxon>Bacteria</taxon>
        <taxon>Bacillati</taxon>
        <taxon>Bacillota</taxon>
        <taxon>Clostridia</taxon>
        <taxon>Lachnospirales</taxon>
        <taxon>Lachnospiraceae</taxon>
        <taxon>Blautia</taxon>
    </lineage>
</organism>
<protein>
    <submittedName>
        <fullName evidence="8">YicC family protein</fullName>
    </submittedName>
</protein>
<evidence type="ECO:0000256" key="5">
    <source>
        <dbReference type="ARBA" id="ARBA00035648"/>
    </source>
</evidence>
<evidence type="ECO:0000313" key="8">
    <source>
        <dbReference type="EMBL" id="QOV20619.1"/>
    </source>
</evidence>
<dbReference type="KEGG" id="bliq:INP51_06710"/>
<comment type="similarity">
    <text evidence="5">Belongs to the YicC/YloC family.</text>
</comment>
<dbReference type="GO" id="GO:0016787">
    <property type="term" value="F:hydrolase activity"/>
    <property type="evidence" value="ECO:0007669"/>
    <property type="project" value="UniProtKB-KW"/>
</dbReference>
<evidence type="ECO:0000259" key="6">
    <source>
        <dbReference type="Pfam" id="PF03755"/>
    </source>
</evidence>
<evidence type="ECO:0000256" key="1">
    <source>
        <dbReference type="ARBA" id="ARBA00001968"/>
    </source>
</evidence>
<keyword evidence="9" id="KW-1185">Reference proteome</keyword>
<dbReference type="InterPro" id="IPR013551">
    <property type="entry name" value="YicC-like_C"/>
</dbReference>
<gene>
    <name evidence="8" type="ORF">INP51_06710</name>
</gene>
<evidence type="ECO:0000256" key="3">
    <source>
        <dbReference type="ARBA" id="ARBA00022759"/>
    </source>
</evidence>
<dbReference type="InterPro" id="IPR013527">
    <property type="entry name" value="YicC-like_N"/>
</dbReference>
<keyword evidence="2" id="KW-0540">Nuclease</keyword>
<evidence type="ECO:0000256" key="4">
    <source>
        <dbReference type="ARBA" id="ARBA00022801"/>
    </source>
</evidence>
<comment type="cofactor">
    <cofactor evidence="1">
        <name>a divalent metal cation</name>
        <dbReference type="ChEBI" id="CHEBI:60240"/>
    </cofactor>
</comment>
<dbReference type="EMBL" id="CP063304">
    <property type="protein sequence ID" value="QOV20619.1"/>
    <property type="molecule type" value="Genomic_DNA"/>
</dbReference>
<dbReference type="Pfam" id="PF03755">
    <property type="entry name" value="YicC-like_N"/>
    <property type="match status" value="1"/>
</dbReference>
<dbReference type="RefSeq" id="WP_193736933.1">
    <property type="nucleotide sequence ID" value="NZ_CP063304.1"/>
</dbReference>
<accession>A0A7M2RK28</accession>
<dbReference type="Proteomes" id="UP000593601">
    <property type="component" value="Chromosome"/>
</dbReference>
<dbReference type="AlphaFoldDB" id="A0A7M2RK28"/>
<evidence type="ECO:0000256" key="2">
    <source>
        <dbReference type="ARBA" id="ARBA00022722"/>
    </source>
</evidence>
<feature type="domain" description="Endoribonuclease YicC-like C-terminal" evidence="7">
    <location>
        <begin position="174"/>
        <end position="292"/>
    </location>
</feature>
<dbReference type="PANTHER" id="PTHR30636">
    <property type="entry name" value="UPF0701 PROTEIN YICC"/>
    <property type="match status" value="1"/>
</dbReference>
<dbReference type="NCBIfam" id="TIGR00255">
    <property type="entry name" value="YicC/YloC family endoribonuclease"/>
    <property type="match status" value="1"/>
</dbReference>
<name>A0A7M2RK28_9FIRM</name>
<dbReference type="PANTHER" id="PTHR30636:SF3">
    <property type="entry name" value="UPF0701 PROTEIN YICC"/>
    <property type="match status" value="1"/>
</dbReference>
<keyword evidence="3" id="KW-0255">Endonuclease</keyword>
<sequence>MVNSMTGFGRSEIQFSDIRFTVEMKSVNHRYLDFNIKLPKKLSSFENAIRNTLKEYVQRGKVDVFITYEDFTQSNISLKYNKELASQYLNCAHKIQEDFDLKNDITVSKLAGFPEVLVMEETPVDEERLWSVLERALKEAGEQFQRQRNREGENLKDNLLDKLNQMLVDIREVEIRSPQIIEEYKSKLEQKTRELLEDTSVEDSRIAAEVILFADKICTDEETVRLRSHIENMMSVLKQGGTVGRKLDFIAQEMNREANTILSKANDLKTSNIAIELKTEIEKTREQIQNIE</sequence>
<evidence type="ECO:0000259" key="7">
    <source>
        <dbReference type="Pfam" id="PF08340"/>
    </source>
</evidence>